<dbReference type="RefSeq" id="WP_050820723.1">
    <property type="nucleotide sequence ID" value="NZ_AP023088.1"/>
</dbReference>
<evidence type="ECO:0000256" key="2">
    <source>
        <dbReference type="ARBA" id="ARBA00022692"/>
    </source>
</evidence>
<comment type="function">
    <text evidence="7">Functions as a peptidoglycan terminase that cleaves nascent peptidoglycan strands endolytically to terminate their elongation.</text>
</comment>
<comment type="caution">
    <text evidence="8">The sequence shown here is derived from an EMBL/GenBank/DDBJ whole genome shotgun (WGS) entry which is preliminary data.</text>
</comment>
<evidence type="ECO:0000256" key="6">
    <source>
        <dbReference type="ARBA" id="ARBA00023316"/>
    </source>
</evidence>
<dbReference type="GO" id="GO:0008932">
    <property type="term" value="F:lytic endotransglycosylase activity"/>
    <property type="evidence" value="ECO:0007669"/>
    <property type="project" value="UniProtKB-UniRule"/>
</dbReference>
<dbReference type="InterPro" id="IPR003770">
    <property type="entry name" value="MLTG-like"/>
</dbReference>
<evidence type="ECO:0000256" key="1">
    <source>
        <dbReference type="ARBA" id="ARBA00022475"/>
    </source>
</evidence>
<dbReference type="EMBL" id="LKPO01000019">
    <property type="protein sequence ID" value="OLF91391.1"/>
    <property type="molecule type" value="Genomic_DNA"/>
</dbReference>
<reference evidence="8 9" key="1">
    <citation type="journal article" date="2016" name="Front. Microbiol.">
        <title>High-Level Heat Resistance of Spores of Bacillus amyloliquefaciens and Bacillus licheniformis Results from the Presence of a spoVA Operon in a Tn1546 Transposon.</title>
        <authorList>
            <person name="Berendsen E.M."/>
            <person name="Koning R.A."/>
            <person name="Boekhorst J."/>
            <person name="de Jong A."/>
            <person name="Kuipers O.P."/>
            <person name="Wells-Bennik M.H."/>
        </authorList>
    </citation>
    <scope>NUCLEOTIDE SEQUENCE [LARGE SCALE GENOMIC DNA]</scope>
    <source>
        <strain evidence="8 9">B4121</strain>
    </source>
</reference>
<keyword evidence="6 7" id="KW-0961">Cell wall biogenesis/degradation</keyword>
<dbReference type="NCBIfam" id="TIGR00247">
    <property type="entry name" value="endolytic transglycosylase MltG"/>
    <property type="match status" value="1"/>
</dbReference>
<dbReference type="Gene3D" id="3.30.1490.480">
    <property type="entry name" value="Endolytic murein transglycosylase"/>
    <property type="match status" value="1"/>
</dbReference>
<protein>
    <recommendedName>
        <fullName evidence="7">Endolytic murein transglycosylase</fullName>
        <ecNumber evidence="7">4.2.2.29</ecNumber>
    </recommendedName>
    <alternativeName>
        <fullName evidence="7">Peptidoglycan lytic transglycosylase</fullName>
    </alternativeName>
    <alternativeName>
        <fullName evidence="7">Peptidoglycan polymerization terminase</fullName>
    </alternativeName>
</protein>
<keyword evidence="4 7" id="KW-0472">Membrane</keyword>
<evidence type="ECO:0000313" key="8">
    <source>
        <dbReference type="EMBL" id="OLF91391.1"/>
    </source>
</evidence>
<feature type="transmembrane region" description="Helical" evidence="7">
    <location>
        <begin position="21"/>
        <end position="41"/>
    </location>
</feature>
<evidence type="ECO:0000313" key="9">
    <source>
        <dbReference type="Proteomes" id="UP000185604"/>
    </source>
</evidence>
<feature type="site" description="Important for catalytic activity" evidence="7">
    <location>
        <position position="248"/>
    </location>
</feature>
<name>A0A7Z0WX46_9BACI</name>
<evidence type="ECO:0000256" key="7">
    <source>
        <dbReference type="HAMAP-Rule" id="MF_02065"/>
    </source>
</evidence>
<dbReference type="PANTHER" id="PTHR30518">
    <property type="entry name" value="ENDOLYTIC MUREIN TRANSGLYCOSYLASE"/>
    <property type="match status" value="1"/>
</dbReference>
<keyword evidence="1 7" id="KW-1003">Cell membrane</keyword>
<dbReference type="AlphaFoldDB" id="A0A7Z0WX46"/>
<keyword evidence="3 7" id="KW-1133">Transmembrane helix</keyword>
<comment type="catalytic activity">
    <reaction evidence="7">
        <text>a peptidoglycan chain = a peptidoglycan chain with N-acetyl-1,6-anhydromuramyl-[peptide] at the reducing end + a peptidoglycan chain with N-acetylglucosamine at the non-reducing end.</text>
        <dbReference type="EC" id="4.2.2.29"/>
    </reaction>
</comment>
<comment type="similarity">
    <text evidence="7">Belongs to the transglycosylase MltG family.</text>
</comment>
<dbReference type="GO" id="GO:0009252">
    <property type="term" value="P:peptidoglycan biosynthetic process"/>
    <property type="evidence" value="ECO:0007669"/>
    <property type="project" value="UniProtKB-UniRule"/>
</dbReference>
<sequence length="370" mass="41727">MFEDQTKKPFIKRLLKHKIKFWLTVVAVLLILTAGAVSLYVKSGLEPVDKNNAKTVSVYIPEGSTVTSIAAKLKKEDLIKNEKVFIAYVKFKNASGFQAGNFQLSQSMDAAGMVKKLTSASHVPAFKITVPEGRQLQEIAAIIAGQTNYSAADIMKKLDDREFISRLKQKYPKLITDDVLNKNIKHPLEGYLYPATYPFYDPETKLDAIIEAMIKQTDQLAEKYEKQMKDKKMSVHKALTMASLIEEEATEKADRHKISSVFYNRISKNMPLQTDPTVLYALGEHKNRVMYKDLEADSPYNTYKHAGLPPGPIANAGESSWEAALNPEQTDYVYFLAKKNGEVVFTKTLEEHNKAKAKYITNTQDEEKGE</sequence>
<keyword evidence="5 7" id="KW-0456">Lyase</keyword>
<dbReference type="Gene3D" id="3.30.160.60">
    <property type="entry name" value="Classic Zinc Finger"/>
    <property type="match status" value="1"/>
</dbReference>
<dbReference type="CDD" id="cd08010">
    <property type="entry name" value="MltG_like"/>
    <property type="match status" value="1"/>
</dbReference>
<dbReference type="Pfam" id="PF02618">
    <property type="entry name" value="YceG"/>
    <property type="match status" value="1"/>
</dbReference>
<keyword evidence="2 7" id="KW-0812">Transmembrane</keyword>
<comment type="subcellular location">
    <subcellularLocation>
        <location evidence="7">Cell membrane</location>
        <topology evidence="7">Single-pass membrane protein</topology>
    </subcellularLocation>
</comment>
<proteinExistence type="inferred from homology"/>
<evidence type="ECO:0000256" key="4">
    <source>
        <dbReference type="ARBA" id="ARBA00023136"/>
    </source>
</evidence>
<dbReference type="Proteomes" id="UP000185604">
    <property type="component" value="Unassembled WGS sequence"/>
</dbReference>
<accession>A0A7Z0WX46</accession>
<dbReference type="GO" id="GO:0005886">
    <property type="term" value="C:plasma membrane"/>
    <property type="evidence" value="ECO:0007669"/>
    <property type="project" value="UniProtKB-SubCell"/>
</dbReference>
<organism evidence="8 9">
    <name type="scientific">Bacillus paralicheniformis</name>
    <dbReference type="NCBI Taxonomy" id="1648923"/>
    <lineage>
        <taxon>Bacteria</taxon>
        <taxon>Bacillati</taxon>
        <taxon>Bacillota</taxon>
        <taxon>Bacilli</taxon>
        <taxon>Bacillales</taxon>
        <taxon>Bacillaceae</taxon>
        <taxon>Bacillus</taxon>
    </lineage>
</organism>
<evidence type="ECO:0000256" key="3">
    <source>
        <dbReference type="ARBA" id="ARBA00022989"/>
    </source>
</evidence>
<dbReference type="EC" id="4.2.2.29" evidence="7"/>
<gene>
    <name evidence="7" type="primary">mltG</name>
    <name evidence="8" type="ORF">B4121_2869</name>
</gene>
<dbReference type="PANTHER" id="PTHR30518:SF2">
    <property type="entry name" value="ENDOLYTIC MUREIN TRANSGLYCOSYLASE"/>
    <property type="match status" value="1"/>
</dbReference>
<dbReference type="GO" id="GO:0071555">
    <property type="term" value="P:cell wall organization"/>
    <property type="evidence" value="ECO:0007669"/>
    <property type="project" value="UniProtKB-KW"/>
</dbReference>
<dbReference type="HAMAP" id="MF_02065">
    <property type="entry name" value="MltG"/>
    <property type="match status" value="1"/>
</dbReference>
<evidence type="ECO:0000256" key="5">
    <source>
        <dbReference type="ARBA" id="ARBA00023239"/>
    </source>
</evidence>